<evidence type="ECO:0000256" key="2">
    <source>
        <dbReference type="ARBA" id="ARBA00009142"/>
    </source>
</evidence>
<feature type="transmembrane region" description="Helical" evidence="6">
    <location>
        <begin position="347"/>
        <end position="366"/>
    </location>
</feature>
<protein>
    <recommendedName>
        <fullName evidence="9">Sulfite exporter TauE/SafE family protein</fullName>
    </recommendedName>
</protein>
<evidence type="ECO:0000256" key="5">
    <source>
        <dbReference type="ARBA" id="ARBA00023136"/>
    </source>
</evidence>
<dbReference type="PANTHER" id="PTHR14255">
    <property type="entry name" value="CEREBLON"/>
    <property type="match status" value="1"/>
</dbReference>
<dbReference type="GO" id="GO:0016020">
    <property type="term" value="C:membrane"/>
    <property type="evidence" value="ECO:0007669"/>
    <property type="project" value="UniProtKB-SubCell"/>
</dbReference>
<feature type="transmembrane region" description="Helical" evidence="6">
    <location>
        <begin position="235"/>
        <end position="258"/>
    </location>
</feature>
<sequence>MATEVVGAEWSGLRWTAILLVTGFLVLASAQGTRLEQDDASSRYINGTQKFQSDNDLFTRVFNFLWQQGPGLWSYEHVWPEMKLGWKIVVGSVIGFFGAAFGTVGGVGGGGIFVPMLTLIIGFDQKSSTAISKWTSTRAFFKGIETWKKETIMKEEAARRQMHSNGDPREEVEYKPLPGGPSIGTPTEIREPKRTEVPIIENLYWKELLVLVAVWVIILALQISKNYTTTCSAAYWALNLLQIPVAFSVTTYEAVNLYMGRRVITSKGESRTDWKVYQLVLYSACGIVAGIVGGLLGLGGGFILGPVFLELGIPPQVSSATATFAMTFSASMSVIEYYLLHRFPVPYALYLAAVATLSAVVGQHVVRKVVMILGRASIIIFILAFTIFVSAISLGGVGIADTIEKIEHKDYMGFENICTYDA</sequence>
<feature type="transmembrane region" description="Helical" evidence="6">
    <location>
        <begin position="320"/>
        <end position="340"/>
    </location>
</feature>
<dbReference type="GO" id="GO:0031464">
    <property type="term" value="C:Cul4A-RING E3 ubiquitin ligase complex"/>
    <property type="evidence" value="ECO:0007669"/>
    <property type="project" value="TreeGrafter"/>
</dbReference>
<comment type="subcellular location">
    <subcellularLocation>
        <location evidence="1">Membrane</location>
        <topology evidence="1">Multi-pass membrane protein</topology>
    </subcellularLocation>
</comment>
<accession>A0A6J5UAI6</accession>
<keyword evidence="3 6" id="KW-0812">Transmembrane</keyword>
<proteinExistence type="inferred from homology"/>
<feature type="transmembrane region" description="Helical" evidence="6">
    <location>
        <begin position="107"/>
        <end position="123"/>
    </location>
</feature>
<comment type="similarity">
    <text evidence="2">Belongs to the 4-toluene sulfonate uptake permease (TSUP) (TC 2.A.102) family.</text>
</comment>
<dbReference type="Proteomes" id="UP000507222">
    <property type="component" value="Unassembled WGS sequence"/>
</dbReference>
<keyword evidence="5 6" id="KW-0472">Membrane</keyword>
<gene>
    <name evidence="7" type="ORF">CURHAP_LOCUS19344</name>
</gene>
<dbReference type="PANTHER" id="PTHR14255:SF48">
    <property type="entry name" value="SULFITE EXPORTER TAUE_SAFE FAMILY PROTEIN 3-LIKE"/>
    <property type="match status" value="1"/>
</dbReference>
<evidence type="ECO:0000256" key="4">
    <source>
        <dbReference type="ARBA" id="ARBA00022989"/>
    </source>
</evidence>
<feature type="transmembrane region" description="Helical" evidence="6">
    <location>
        <begin position="12"/>
        <end position="30"/>
    </location>
</feature>
<reference evidence="7 8" key="1">
    <citation type="submission" date="2020-05" db="EMBL/GenBank/DDBJ databases">
        <authorList>
            <person name="Campoy J."/>
            <person name="Schneeberger K."/>
            <person name="Spophaly S."/>
        </authorList>
    </citation>
    <scope>NUCLEOTIDE SEQUENCE [LARGE SCALE GENOMIC DNA]</scope>
    <source>
        <strain evidence="7">PruArmRojPasFocal</strain>
    </source>
</reference>
<feature type="transmembrane region" description="Helical" evidence="6">
    <location>
        <begin position="203"/>
        <end position="223"/>
    </location>
</feature>
<name>A0A6J5UAI6_PRUAR</name>
<keyword evidence="4 6" id="KW-1133">Transmembrane helix</keyword>
<evidence type="ECO:0008006" key="9">
    <source>
        <dbReference type="Google" id="ProtNLM"/>
    </source>
</evidence>
<feature type="transmembrane region" description="Helical" evidence="6">
    <location>
        <begin position="378"/>
        <end position="400"/>
    </location>
</feature>
<evidence type="ECO:0000256" key="1">
    <source>
        <dbReference type="ARBA" id="ARBA00004141"/>
    </source>
</evidence>
<dbReference type="AlphaFoldDB" id="A0A6J5UAI6"/>
<feature type="transmembrane region" description="Helical" evidence="6">
    <location>
        <begin position="279"/>
        <end position="308"/>
    </location>
</feature>
<dbReference type="EMBL" id="CAEKDK010000003">
    <property type="protein sequence ID" value="CAB4272617.1"/>
    <property type="molecule type" value="Genomic_DNA"/>
</dbReference>
<evidence type="ECO:0000256" key="6">
    <source>
        <dbReference type="SAM" id="Phobius"/>
    </source>
</evidence>
<evidence type="ECO:0000313" key="8">
    <source>
        <dbReference type="Proteomes" id="UP000507222"/>
    </source>
</evidence>
<organism evidence="7 8">
    <name type="scientific">Prunus armeniaca</name>
    <name type="common">Apricot</name>
    <name type="synonym">Armeniaca vulgaris</name>
    <dbReference type="NCBI Taxonomy" id="36596"/>
    <lineage>
        <taxon>Eukaryota</taxon>
        <taxon>Viridiplantae</taxon>
        <taxon>Streptophyta</taxon>
        <taxon>Embryophyta</taxon>
        <taxon>Tracheophyta</taxon>
        <taxon>Spermatophyta</taxon>
        <taxon>Magnoliopsida</taxon>
        <taxon>eudicotyledons</taxon>
        <taxon>Gunneridae</taxon>
        <taxon>Pentapetalae</taxon>
        <taxon>rosids</taxon>
        <taxon>fabids</taxon>
        <taxon>Rosales</taxon>
        <taxon>Rosaceae</taxon>
        <taxon>Amygdaloideae</taxon>
        <taxon>Amygdaleae</taxon>
        <taxon>Prunus</taxon>
    </lineage>
</organism>
<dbReference type="Pfam" id="PF01925">
    <property type="entry name" value="TauE"/>
    <property type="match status" value="1"/>
</dbReference>
<evidence type="ECO:0000256" key="3">
    <source>
        <dbReference type="ARBA" id="ARBA00022692"/>
    </source>
</evidence>
<evidence type="ECO:0000313" key="7">
    <source>
        <dbReference type="EMBL" id="CAB4272617.1"/>
    </source>
</evidence>
<dbReference type="InterPro" id="IPR002781">
    <property type="entry name" value="TM_pro_TauE-like"/>
</dbReference>
<dbReference type="GO" id="GO:0016567">
    <property type="term" value="P:protein ubiquitination"/>
    <property type="evidence" value="ECO:0007669"/>
    <property type="project" value="TreeGrafter"/>
</dbReference>